<dbReference type="AlphaFoldDB" id="A0A0E0DD88"/>
<dbReference type="EnsemblPlants" id="OMERI04G09110.1">
    <property type="protein sequence ID" value="OMERI04G09110.1"/>
    <property type="gene ID" value="OMERI04G09110"/>
</dbReference>
<dbReference type="Proteomes" id="UP000008021">
    <property type="component" value="Chromosome 4"/>
</dbReference>
<organism evidence="2">
    <name type="scientific">Oryza meridionalis</name>
    <dbReference type="NCBI Taxonomy" id="40149"/>
    <lineage>
        <taxon>Eukaryota</taxon>
        <taxon>Viridiplantae</taxon>
        <taxon>Streptophyta</taxon>
        <taxon>Embryophyta</taxon>
        <taxon>Tracheophyta</taxon>
        <taxon>Spermatophyta</taxon>
        <taxon>Magnoliopsida</taxon>
        <taxon>Liliopsida</taxon>
        <taxon>Poales</taxon>
        <taxon>Poaceae</taxon>
        <taxon>BOP clade</taxon>
        <taxon>Oryzoideae</taxon>
        <taxon>Oryzeae</taxon>
        <taxon>Oryzinae</taxon>
        <taxon>Oryza</taxon>
    </lineage>
</organism>
<keyword evidence="3" id="KW-1185">Reference proteome</keyword>
<sequence>MVKRGGAHWRRRERQHGGDHDSSDEATATAMRPSSRNAPTNRRHWYWRVWTRCRQDSLSPHRAA</sequence>
<reference evidence="2" key="1">
    <citation type="submission" date="2015-04" db="UniProtKB">
        <authorList>
            <consortium name="EnsemblPlants"/>
        </authorList>
    </citation>
    <scope>IDENTIFICATION</scope>
</reference>
<proteinExistence type="predicted"/>
<name>A0A0E0DD88_9ORYZ</name>
<feature type="region of interest" description="Disordered" evidence="1">
    <location>
        <begin position="1"/>
        <end position="39"/>
    </location>
</feature>
<protein>
    <submittedName>
        <fullName evidence="2">Uncharacterized protein</fullName>
    </submittedName>
</protein>
<dbReference type="Gramene" id="OMERI04G09110.1">
    <property type="protein sequence ID" value="OMERI04G09110.1"/>
    <property type="gene ID" value="OMERI04G09110"/>
</dbReference>
<accession>A0A0E0DD88</accession>
<feature type="compositionally biased region" description="Basic residues" evidence="1">
    <location>
        <begin position="1"/>
        <end position="14"/>
    </location>
</feature>
<evidence type="ECO:0000313" key="3">
    <source>
        <dbReference type="Proteomes" id="UP000008021"/>
    </source>
</evidence>
<evidence type="ECO:0000313" key="2">
    <source>
        <dbReference type="EnsemblPlants" id="OMERI04G09110.1"/>
    </source>
</evidence>
<dbReference type="HOGENOM" id="CLU_2871477_0_0_1"/>
<evidence type="ECO:0000256" key="1">
    <source>
        <dbReference type="SAM" id="MobiDB-lite"/>
    </source>
</evidence>
<reference evidence="2" key="2">
    <citation type="submission" date="2018-05" db="EMBL/GenBank/DDBJ databases">
        <title>OmerRS3 (Oryza meridionalis Reference Sequence Version 3).</title>
        <authorList>
            <person name="Zhang J."/>
            <person name="Kudrna D."/>
            <person name="Lee S."/>
            <person name="Talag J."/>
            <person name="Welchert J."/>
            <person name="Wing R.A."/>
        </authorList>
    </citation>
    <scope>NUCLEOTIDE SEQUENCE [LARGE SCALE GENOMIC DNA]</scope>
    <source>
        <strain evidence="2">cv. OR44</strain>
    </source>
</reference>